<evidence type="ECO:0000259" key="2">
    <source>
        <dbReference type="PROSITE" id="PS50250"/>
    </source>
</evidence>
<dbReference type="Pfam" id="PF22037">
    <property type="entry name" value="PSD13_N"/>
    <property type="match status" value="1"/>
</dbReference>
<dbReference type="Proteomes" id="UP000256970">
    <property type="component" value="Unassembled WGS sequence"/>
</dbReference>
<dbReference type="PANTHER" id="PTHR10539:SF0">
    <property type="entry name" value="26S PROTEASOME NON-ATPASE REGULATORY SUBUNIT 13"/>
    <property type="match status" value="1"/>
</dbReference>
<evidence type="ECO:0000256" key="1">
    <source>
        <dbReference type="ARBA" id="ARBA00022942"/>
    </source>
</evidence>
<dbReference type="InterPro" id="IPR035298">
    <property type="entry name" value="PSMD13"/>
</dbReference>
<accession>A0A383WNU4</accession>
<dbReference type="GO" id="GO:0008541">
    <property type="term" value="C:proteasome regulatory particle, lid subcomplex"/>
    <property type="evidence" value="ECO:0007669"/>
    <property type="project" value="TreeGrafter"/>
</dbReference>
<dbReference type="Pfam" id="PF01399">
    <property type="entry name" value="PCI"/>
    <property type="match status" value="1"/>
</dbReference>
<gene>
    <name evidence="3" type="ORF">BQ4739_LOCUS19145</name>
</gene>
<dbReference type="AlphaFoldDB" id="A0A383WNU4"/>
<evidence type="ECO:0000313" key="3">
    <source>
        <dbReference type="EMBL" id="SZX78839.1"/>
    </source>
</evidence>
<dbReference type="STRING" id="3088.A0A383WNU4"/>
<evidence type="ECO:0000313" key="4">
    <source>
        <dbReference type="Proteomes" id="UP000256970"/>
    </source>
</evidence>
<dbReference type="GO" id="GO:0005634">
    <property type="term" value="C:nucleus"/>
    <property type="evidence" value="ECO:0007669"/>
    <property type="project" value="TreeGrafter"/>
</dbReference>
<protein>
    <recommendedName>
        <fullName evidence="2">PCI domain-containing protein</fullName>
    </recommendedName>
</protein>
<dbReference type="SMART" id="SM00088">
    <property type="entry name" value="PINT"/>
    <property type="match status" value="1"/>
</dbReference>
<feature type="domain" description="PCI" evidence="2">
    <location>
        <begin position="176"/>
        <end position="347"/>
    </location>
</feature>
<dbReference type="InterPro" id="IPR054179">
    <property type="entry name" value="PSD13_N"/>
</dbReference>
<dbReference type="GO" id="GO:0005829">
    <property type="term" value="C:cytosol"/>
    <property type="evidence" value="ECO:0007669"/>
    <property type="project" value="TreeGrafter"/>
</dbReference>
<organism evidence="3 4">
    <name type="scientific">Tetradesmus obliquus</name>
    <name type="common">Green alga</name>
    <name type="synonym">Acutodesmus obliquus</name>
    <dbReference type="NCBI Taxonomy" id="3088"/>
    <lineage>
        <taxon>Eukaryota</taxon>
        <taxon>Viridiplantae</taxon>
        <taxon>Chlorophyta</taxon>
        <taxon>core chlorophytes</taxon>
        <taxon>Chlorophyceae</taxon>
        <taxon>CS clade</taxon>
        <taxon>Sphaeropleales</taxon>
        <taxon>Scenedesmaceae</taxon>
        <taxon>Tetradesmus</taxon>
    </lineage>
</organism>
<dbReference type="GO" id="GO:0005198">
    <property type="term" value="F:structural molecule activity"/>
    <property type="evidence" value="ECO:0007669"/>
    <property type="project" value="TreeGrafter"/>
</dbReference>
<keyword evidence="1" id="KW-0647">Proteasome</keyword>
<dbReference type="GO" id="GO:0006511">
    <property type="term" value="P:ubiquitin-dependent protein catabolic process"/>
    <property type="evidence" value="ECO:0007669"/>
    <property type="project" value="TreeGrafter"/>
</dbReference>
<dbReference type="InterPro" id="IPR000717">
    <property type="entry name" value="PCI_dom"/>
</dbReference>
<dbReference type="EMBL" id="FNXT01001343">
    <property type="protein sequence ID" value="SZX78839.1"/>
    <property type="molecule type" value="Genomic_DNA"/>
</dbReference>
<keyword evidence="4" id="KW-1185">Reference proteome</keyword>
<name>A0A383WNU4_TETOB</name>
<dbReference type="PANTHER" id="PTHR10539">
    <property type="entry name" value="26S PROTEASOME NON-ATPASE REGULATORY SUBUNIT 13"/>
    <property type="match status" value="1"/>
</dbReference>
<proteinExistence type="predicted"/>
<reference evidence="3 4" key="1">
    <citation type="submission" date="2016-10" db="EMBL/GenBank/DDBJ databases">
        <authorList>
            <person name="Cai Z."/>
        </authorList>
    </citation>
    <scope>NUCLEOTIDE SEQUENCE [LARGE SCALE GENOMIC DNA]</scope>
</reference>
<dbReference type="PROSITE" id="PS50250">
    <property type="entry name" value="PCI"/>
    <property type="match status" value="1"/>
</dbReference>
<sequence>MSPIDYLEKLQAAEPGLAEDVAELASLHQRKLWHQLTLKVEECFSKPEFNKGTLPVELFNNFISDFGHKINLLKLSQFAVHVAKHIPDAQQTVEFLQGVAERLKEQKLPRSEQPLLFLKMHVAQQKLEMGAVQECKVMVEEAKAELDRLADVDPSVSAAVHYVSSLYYKVKKDYAAFYRSSMLYLAFIASDSLGYDFKLPLAVDISLAALLGEGLYNFAQLLMHPIVKVLDSSPYKWLHELLECFNHGDLHQYDALCAKHAAVLNAQPALVENERRLREKVTISCLINQISDLPPEQRRIPLATIAARTKLSVDGVEFLLMKALALHLIEGSIDQVAQEVSVSWVASRVLTTAQITGLKDRLDGWISRVNAASTTLEQESIGVALEVV</sequence>